<dbReference type="EMBL" id="PECK01000006">
    <property type="protein sequence ID" value="TDZ93469.1"/>
    <property type="molecule type" value="Genomic_DNA"/>
</dbReference>
<dbReference type="Pfam" id="PF22322">
    <property type="entry name" value="DUF6973"/>
    <property type="match status" value="1"/>
</dbReference>
<sequence length="401" mass="42539">MVAITALAIGGAKMASDHTAPGAGFSTVQTAAADPTGPTGGPGGPGGMNGGQFQPPGLPPQMPDYQGGINQPPLDQNSSISIYNTGSPGAQQVPGQQGGQQPQQAQQPAHGTQIPDYQSNPGYTQGPGQPNPNYQAPQQQSPQQGQQPQQPSQAPTQQQQPENKQDDSTQQLDQQQRQQQCMSAAQYYGIGQQMLSFMASAFGGAGSLFQQPSRKFGPGGDCNCAPEQAGPFKEAPGDDGNQPPPTPEKDTYYDDGKGKTEIRTCLLNWMDCSRASDSPQKAVDESKKAFPESQNDFDNRLDAARHCIWQGLMTEMANQDFAKRMGYAHEVDAPSPTPGPRKMDEHNNNIGQAIGLQNEGNQQAIIDQCITKATSAAIVPNMDTIADLSAYAGQLVAMRPN</sequence>
<evidence type="ECO:0000313" key="5">
    <source>
        <dbReference type="Proteomes" id="UP000294844"/>
    </source>
</evidence>
<evidence type="ECO:0000259" key="2">
    <source>
        <dbReference type="Pfam" id="PF22322"/>
    </source>
</evidence>
<keyword evidence="5" id="KW-1185">Reference proteome</keyword>
<evidence type="ECO:0000313" key="4">
    <source>
        <dbReference type="EMBL" id="TEA09252.1"/>
    </source>
</evidence>
<feature type="region of interest" description="Disordered" evidence="1">
    <location>
        <begin position="219"/>
        <end position="257"/>
    </location>
</feature>
<feature type="compositionally biased region" description="Low complexity" evidence="1">
    <location>
        <begin position="124"/>
        <end position="161"/>
    </location>
</feature>
<dbReference type="AlphaFoldDB" id="A0A4R8SDI0"/>
<accession>A0A4R8SDI0</accession>
<feature type="compositionally biased region" description="Low complexity" evidence="1">
    <location>
        <begin position="168"/>
        <end position="180"/>
    </location>
</feature>
<feature type="domain" description="DUF6973" evidence="2">
    <location>
        <begin position="264"/>
        <end position="375"/>
    </location>
</feature>
<evidence type="ECO:0000256" key="1">
    <source>
        <dbReference type="SAM" id="MobiDB-lite"/>
    </source>
</evidence>
<feature type="compositionally biased region" description="Polar residues" evidence="1">
    <location>
        <begin position="73"/>
        <end position="87"/>
    </location>
</feature>
<comment type="caution">
    <text evidence="3">The sequence shown here is derived from an EMBL/GenBank/DDBJ whole genome shotgun (WGS) entry which is preliminary data.</text>
</comment>
<reference evidence="5 6" key="1">
    <citation type="journal article" date="2019" name="Sci. Rep.">
        <title>Extended insight into the Mycobacterium chelonae-abscessus complex through whole genome sequencing of Mycobacterium salmoniphilum outbreak and Mycobacterium salmoniphilum-like strains.</title>
        <authorList>
            <person name="Behra P.R.K."/>
            <person name="Das S."/>
            <person name="Pettersson B.M.F."/>
            <person name="Shirreff L."/>
            <person name="DuCote T."/>
            <person name="Jacobsson K.G."/>
            <person name="Ennis D.G."/>
            <person name="Kirsebom L.A."/>
        </authorList>
    </citation>
    <scope>NUCLEOTIDE SEQUENCE [LARGE SCALE GENOMIC DNA]</scope>
    <source>
        <strain evidence="4 5">CCUG 60883</strain>
        <strain evidence="3 6">CCUG 60885</strain>
    </source>
</reference>
<gene>
    <name evidence="4" type="ORF">CCUG60883_00013</name>
    <name evidence="3" type="ORF">CCUG60885_03072</name>
</gene>
<dbReference type="Proteomes" id="UP000294844">
    <property type="component" value="Unassembled WGS sequence"/>
</dbReference>
<dbReference type="InterPro" id="IPR054246">
    <property type="entry name" value="DUF6973"/>
</dbReference>
<feature type="region of interest" description="Disordered" evidence="1">
    <location>
        <begin position="13"/>
        <end position="182"/>
    </location>
</feature>
<protein>
    <recommendedName>
        <fullName evidence="2">DUF6973 domain-containing protein</fullName>
    </recommendedName>
</protein>
<evidence type="ECO:0000313" key="3">
    <source>
        <dbReference type="EMBL" id="TDZ93469.1"/>
    </source>
</evidence>
<dbReference type="Proteomes" id="UP000295685">
    <property type="component" value="Unassembled WGS sequence"/>
</dbReference>
<dbReference type="EMBL" id="PECM01000001">
    <property type="protein sequence ID" value="TEA09252.1"/>
    <property type="molecule type" value="Genomic_DNA"/>
</dbReference>
<organism evidence="3 6">
    <name type="scientific">Mycobacteroides salmoniphilum</name>
    <dbReference type="NCBI Taxonomy" id="404941"/>
    <lineage>
        <taxon>Bacteria</taxon>
        <taxon>Bacillati</taxon>
        <taxon>Actinomycetota</taxon>
        <taxon>Actinomycetes</taxon>
        <taxon>Mycobacteriales</taxon>
        <taxon>Mycobacteriaceae</taxon>
        <taxon>Mycobacteroides</taxon>
    </lineage>
</organism>
<feature type="compositionally biased region" description="Basic and acidic residues" evidence="1">
    <location>
        <begin position="247"/>
        <end position="257"/>
    </location>
</feature>
<feature type="compositionally biased region" description="Gly residues" evidence="1">
    <location>
        <begin position="38"/>
        <end position="50"/>
    </location>
</feature>
<name>A0A4R8SDI0_9MYCO</name>
<feature type="compositionally biased region" description="Low complexity" evidence="1">
    <location>
        <begin position="88"/>
        <end position="109"/>
    </location>
</feature>
<proteinExistence type="predicted"/>
<evidence type="ECO:0000313" key="6">
    <source>
        <dbReference type="Proteomes" id="UP000295685"/>
    </source>
</evidence>